<proteinExistence type="predicted"/>
<evidence type="ECO:0000256" key="1">
    <source>
        <dbReference type="SAM" id="MobiDB-lite"/>
    </source>
</evidence>
<keyword evidence="3" id="KW-1185">Reference proteome</keyword>
<protein>
    <submittedName>
        <fullName evidence="2">Uncharacterized protein</fullName>
    </submittedName>
</protein>
<feature type="region of interest" description="Disordered" evidence="1">
    <location>
        <begin position="1012"/>
        <end position="1097"/>
    </location>
</feature>
<feature type="compositionally biased region" description="Polar residues" evidence="1">
    <location>
        <begin position="359"/>
        <end position="368"/>
    </location>
</feature>
<dbReference type="InParanoid" id="A0A0G4F497"/>
<sequence length="1097" mass="120872">MASSERGEATEMSLEQLDVTRAASNIEDTTIMPSPSESPAPPIRPERSLRRLTVVGRGGEADRAAAALSRVVLSKEEMSEEIIKLRSHIRELDMRYQSQKSRADHLTLQLETTHAGYLRELAMLRNELTMQEDRLKEYEEKEVFFMQTPKMPPDMDSEITRVMGELRDMQIKMAEMGRKAKRTIRLLTEKLDESEEGSRNLLLAFKLAPEGCLKAMMATTTGAKALRDMIIKNKRFLLAGVTQECDDENAEFEDDLVSEAADEGNVLDDLQAFTQLATEAERKAAAAEADDSTASPDTQLAADEEGTAPKGASAAAEQATSASPGISSSAPKILRKKSTVFKQQKELMPAPVRTRRLSGASSNDQQSPYALPIDQPANNKKRLSTDSQVTIKMAVPLFTGDAIRRSFTDLCSETSSDHSKRDKRRRKAKEETKAKAKTETKRRRRHSSKAMAEEHDASALDGSSYTDDSADDSDKGQRQRLEKKIKKRRAERERKGRPHDHLEVKQDRQAAPHIPKESLAKPENRRQSDSPLSPSRPGPFPDYASSADDSSGSESESSSKASESSEPIRPSKQAETRDHRSSCSAPTETVQPLSFEPDGMQSTHHLPSSSGGSSGSSSSSSSSSIHHTSLVQPSRRAKEPSSRPRLTQIAARTTDSSSADERASEGVVSVGVHPTLSHFPPRAVQGTHRSLLRAPLGVPPRVSHVEVRKLAKRKQAEAANHEEALPWESQLRRVKAADHEDSRRDQREMAECLFLGSEAYEPDDARNIMLTTPVAPSTCPFPPSHAPTAFGAMLLPPLHDKGSQNKQATLTMETLGMLEDIDRLARTARKSESRRAMRNVACQTPRKKRSRQEQTAQTDEIEITKRKETAEEQQGSAVAQETAAGGRADKEINEDAVLQQCFELTSALCAKMRAKTNDEQPPPAVATSPTTAAGKDERNLNDLRRLQMEIIRQAEPHELRRITREYLHSSLVIPEDEHDNIRPLSPRAAMNQPLTSFINNEMLTWLKGETKASPSSRIDVPARQQDGTDVPPTVQIITINDPTDETKADGTDGLDSGRCWGHVKPSSLSDGGEGSSGRNLLSQRTMPLPLPPPPSAR</sequence>
<feature type="region of interest" description="Disordered" evidence="1">
    <location>
        <begin position="411"/>
        <end position="667"/>
    </location>
</feature>
<feature type="compositionally biased region" description="Pro residues" evidence="1">
    <location>
        <begin position="1088"/>
        <end position="1097"/>
    </location>
</feature>
<feature type="compositionally biased region" description="Basic and acidic residues" evidence="1">
    <location>
        <begin position="490"/>
        <end position="528"/>
    </location>
</feature>
<feature type="compositionally biased region" description="Low complexity" evidence="1">
    <location>
        <begin position="312"/>
        <end position="323"/>
    </location>
</feature>
<dbReference type="VEuPathDB" id="CryptoDB:Vbra_21176"/>
<feature type="compositionally biased region" description="Low complexity" evidence="1">
    <location>
        <begin position="544"/>
        <end position="565"/>
    </location>
</feature>
<feature type="compositionally biased region" description="Low complexity" evidence="1">
    <location>
        <begin position="608"/>
        <end position="624"/>
    </location>
</feature>
<feature type="region of interest" description="Disordered" evidence="1">
    <location>
        <begin position="828"/>
        <end position="887"/>
    </location>
</feature>
<feature type="compositionally biased region" description="Polar residues" evidence="1">
    <location>
        <begin position="582"/>
        <end position="592"/>
    </location>
</feature>
<feature type="region of interest" description="Disordered" evidence="1">
    <location>
        <begin position="915"/>
        <end position="935"/>
    </location>
</feature>
<feature type="compositionally biased region" description="Polar residues" evidence="1">
    <location>
        <begin position="22"/>
        <end position="35"/>
    </location>
</feature>
<gene>
    <name evidence="2" type="ORF">Vbra_21176</name>
</gene>
<feature type="compositionally biased region" description="Basic and acidic residues" evidence="1">
    <location>
        <begin position="572"/>
        <end position="581"/>
    </location>
</feature>
<feature type="compositionally biased region" description="Basic and acidic residues" evidence="1">
    <location>
        <begin position="428"/>
        <end position="439"/>
    </location>
</feature>
<dbReference type="AlphaFoldDB" id="A0A0G4F497"/>
<feature type="region of interest" description="Disordered" evidence="1">
    <location>
        <begin position="1"/>
        <end position="46"/>
    </location>
</feature>
<feature type="region of interest" description="Disordered" evidence="1">
    <location>
        <begin position="281"/>
        <end position="385"/>
    </location>
</feature>
<feature type="compositionally biased region" description="Basic and acidic residues" evidence="1">
    <location>
        <begin position="472"/>
        <end position="482"/>
    </location>
</feature>
<evidence type="ECO:0000313" key="3">
    <source>
        <dbReference type="Proteomes" id="UP000041254"/>
    </source>
</evidence>
<accession>A0A0G4F497</accession>
<evidence type="ECO:0000313" key="2">
    <source>
        <dbReference type="EMBL" id="CEM06691.1"/>
    </source>
</evidence>
<name>A0A0G4F497_VITBC</name>
<dbReference type="Proteomes" id="UP000041254">
    <property type="component" value="Unassembled WGS sequence"/>
</dbReference>
<organism evidence="2 3">
    <name type="scientific">Vitrella brassicaformis (strain CCMP3155)</name>
    <dbReference type="NCBI Taxonomy" id="1169540"/>
    <lineage>
        <taxon>Eukaryota</taxon>
        <taxon>Sar</taxon>
        <taxon>Alveolata</taxon>
        <taxon>Colpodellida</taxon>
        <taxon>Vitrellaceae</taxon>
        <taxon>Vitrella</taxon>
    </lineage>
</organism>
<dbReference type="EMBL" id="CDMY01000369">
    <property type="protein sequence ID" value="CEM06691.1"/>
    <property type="molecule type" value="Genomic_DNA"/>
</dbReference>
<reference evidence="2 3" key="1">
    <citation type="submission" date="2014-11" db="EMBL/GenBank/DDBJ databases">
        <authorList>
            <person name="Zhu J."/>
            <person name="Qi W."/>
            <person name="Song R."/>
        </authorList>
    </citation>
    <scope>NUCLEOTIDE SEQUENCE [LARGE SCALE GENOMIC DNA]</scope>
</reference>